<name>A0A0P1MNK4_9BACT</name>
<dbReference type="Gene3D" id="3.30.565.10">
    <property type="entry name" value="Histidine kinase-like ATPase, C-terminal domain"/>
    <property type="match status" value="1"/>
</dbReference>
<comment type="catalytic activity">
    <reaction evidence="1 10">
        <text>ATP-dependent breakage, passage and rejoining of double-stranded DNA.</text>
        <dbReference type="EC" id="5.6.2.2"/>
    </reaction>
</comment>
<keyword evidence="15" id="KW-1185">Reference proteome</keyword>
<dbReference type="InterPro" id="IPR011557">
    <property type="entry name" value="GyrB"/>
</dbReference>
<evidence type="ECO:0000256" key="6">
    <source>
        <dbReference type="ARBA" id="ARBA00022842"/>
    </source>
</evidence>
<evidence type="ECO:0000256" key="8">
    <source>
        <dbReference type="ARBA" id="ARBA00023125"/>
    </source>
</evidence>
<evidence type="ECO:0000259" key="12">
    <source>
        <dbReference type="PROSITE" id="PS50206"/>
    </source>
</evidence>
<dbReference type="GO" id="GO:0006261">
    <property type="term" value="P:DNA-templated DNA replication"/>
    <property type="evidence" value="ECO:0007669"/>
    <property type="project" value="UniProtKB-UniRule"/>
</dbReference>
<dbReference type="CDD" id="cd00822">
    <property type="entry name" value="TopoII_Trans_DNA_gyrase"/>
    <property type="match status" value="1"/>
</dbReference>
<evidence type="ECO:0000256" key="2">
    <source>
        <dbReference type="ARBA" id="ARBA00010708"/>
    </source>
</evidence>
<feature type="binding site" evidence="10">
    <location>
        <position position="472"/>
    </location>
    <ligand>
        <name>Mg(2+)</name>
        <dbReference type="ChEBI" id="CHEBI:18420"/>
        <label>1</label>
        <note>catalytic</note>
    </ligand>
</feature>
<evidence type="ECO:0000256" key="9">
    <source>
        <dbReference type="ARBA" id="ARBA00023235"/>
    </source>
</evidence>
<feature type="binding site" evidence="10">
    <location>
        <position position="546"/>
    </location>
    <ligand>
        <name>Mg(2+)</name>
        <dbReference type="ChEBI" id="CHEBI:18420"/>
        <label>2</label>
    </ligand>
</feature>
<feature type="site" description="Interaction with DNA" evidence="10">
    <location>
        <position position="497"/>
    </location>
</feature>
<dbReference type="FunFam" id="3.30.565.10:FF:000002">
    <property type="entry name" value="DNA gyrase subunit B"/>
    <property type="match status" value="1"/>
</dbReference>
<comment type="function">
    <text evidence="10">A type II topoisomerase that negatively supercoils closed circular double-stranded (ds) DNA in an ATP-dependent manner to modulate DNA topology and maintain chromosomes in an underwound state. Negative supercoiling favors strand separation, and DNA replication, transcription, recombination and repair, all of which involve strand separation. Also able to catalyze the interconversion of other topological isomers of dsDNA rings, including catenanes and knotted rings. Type II topoisomerases break and join 2 DNA strands simultaneously in an ATP-dependent manner.</text>
</comment>
<evidence type="ECO:0000313" key="14">
    <source>
        <dbReference type="EMBL" id="CUS97197.1"/>
    </source>
</evidence>
<proteinExistence type="inferred from homology"/>
<evidence type="ECO:0000256" key="10">
    <source>
        <dbReference type="HAMAP-Rule" id="MF_01898"/>
    </source>
</evidence>
<dbReference type="InterPro" id="IPR020568">
    <property type="entry name" value="Ribosomal_Su5_D2-typ_SF"/>
</dbReference>
<dbReference type="InterPro" id="IPR003594">
    <property type="entry name" value="HATPase_dom"/>
</dbReference>
<dbReference type="HAMAP" id="MF_01898">
    <property type="entry name" value="GyrB"/>
    <property type="match status" value="1"/>
</dbReference>
<dbReference type="CDD" id="cd03366">
    <property type="entry name" value="TOPRIM_TopoIIA_GyrB"/>
    <property type="match status" value="1"/>
</dbReference>
<dbReference type="SUPFAM" id="SSF55874">
    <property type="entry name" value="ATPase domain of HSP90 chaperone/DNA topoisomerase II/histidine kinase"/>
    <property type="match status" value="1"/>
</dbReference>
<keyword evidence="8" id="KW-0238">DNA-binding</keyword>
<dbReference type="InterPro" id="IPR001241">
    <property type="entry name" value="Topo_IIA"/>
</dbReference>
<dbReference type="InterPro" id="IPR013759">
    <property type="entry name" value="Topo_IIA_B_C"/>
</dbReference>
<reference evidence="15" key="1">
    <citation type="submission" date="2015-11" db="EMBL/GenBank/DDBJ databases">
        <authorList>
            <person name="Varghese N."/>
        </authorList>
    </citation>
    <scope>NUCLEOTIDE SEQUENCE [LARGE SCALE GENOMIC DNA]</scope>
    <source>
        <strain evidence="15">JGI-23</strain>
    </source>
</reference>
<dbReference type="GO" id="GO:0046872">
    <property type="term" value="F:metal ion binding"/>
    <property type="evidence" value="ECO:0007669"/>
    <property type="project" value="UniProtKB-KW"/>
</dbReference>
<dbReference type="Pfam" id="PF00986">
    <property type="entry name" value="DNA_gyraseB_C"/>
    <property type="match status" value="1"/>
</dbReference>
<dbReference type="CDD" id="cd16928">
    <property type="entry name" value="HATPase_GyrB-like"/>
    <property type="match status" value="1"/>
</dbReference>
<dbReference type="InterPro" id="IPR018522">
    <property type="entry name" value="TopoIIA_CS"/>
</dbReference>
<dbReference type="InterPro" id="IPR006171">
    <property type="entry name" value="TOPRIM_dom"/>
</dbReference>
<keyword evidence="9 10" id="KW-0413">Isomerase</keyword>
<dbReference type="InterPro" id="IPR001763">
    <property type="entry name" value="Rhodanese-like_dom"/>
</dbReference>
<dbReference type="EC" id="5.6.2.2" evidence="10"/>
<dbReference type="NCBIfam" id="NF011501">
    <property type="entry name" value="PRK14939.1"/>
    <property type="match status" value="1"/>
</dbReference>
<evidence type="ECO:0000256" key="7">
    <source>
        <dbReference type="ARBA" id="ARBA00023029"/>
    </source>
</evidence>
<dbReference type="EMBL" id="CZVW01000002">
    <property type="protein sequence ID" value="CUS97197.1"/>
    <property type="molecule type" value="Genomic_DNA"/>
</dbReference>
<evidence type="ECO:0000259" key="13">
    <source>
        <dbReference type="PROSITE" id="PS50880"/>
    </source>
</evidence>
<evidence type="ECO:0000256" key="1">
    <source>
        <dbReference type="ARBA" id="ARBA00000185"/>
    </source>
</evidence>
<dbReference type="GO" id="GO:0006265">
    <property type="term" value="P:DNA topological change"/>
    <property type="evidence" value="ECO:0007669"/>
    <property type="project" value="UniProtKB-UniRule"/>
</dbReference>
<dbReference type="AlphaFoldDB" id="A0A0P1MNK4"/>
<dbReference type="Pfam" id="PF01751">
    <property type="entry name" value="Toprim"/>
    <property type="match status" value="1"/>
</dbReference>
<dbReference type="GO" id="GO:0005737">
    <property type="term" value="C:cytoplasm"/>
    <property type="evidence" value="ECO:0007669"/>
    <property type="project" value="UniProtKB-SubCell"/>
</dbReference>
<dbReference type="InterPro" id="IPR000565">
    <property type="entry name" value="Topo_IIA_B"/>
</dbReference>
<keyword evidence="3 10" id="KW-0479">Metal-binding</keyword>
<dbReference type="Pfam" id="PF00204">
    <property type="entry name" value="DNA_gyraseB"/>
    <property type="match status" value="1"/>
</dbReference>
<dbReference type="NCBIfam" id="NF004189">
    <property type="entry name" value="PRK05644.1"/>
    <property type="match status" value="1"/>
</dbReference>
<feature type="binding site" evidence="10">
    <location>
        <position position="546"/>
    </location>
    <ligand>
        <name>Mg(2+)</name>
        <dbReference type="ChEBI" id="CHEBI:18420"/>
        <label>1</label>
        <note>catalytic</note>
    </ligand>
</feature>
<dbReference type="Pfam" id="PF02518">
    <property type="entry name" value="HATPase_c"/>
    <property type="match status" value="1"/>
</dbReference>
<dbReference type="GO" id="GO:0005524">
    <property type="term" value="F:ATP binding"/>
    <property type="evidence" value="ECO:0007669"/>
    <property type="project" value="UniProtKB-UniRule"/>
</dbReference>
<feature type="binding site" evidence="10">
    <location>
        <position position="548"/>
    </location>
    <ligand>
        <name>Mg(2+)</name>
        <dbReference type="ChEBI" id="CHEBI:18420"/>
        <label>2</label>
    </ligand>
</feature>
<dbReference type="FunFam" id="3.40.50.670:FF:000002">
    <property type="entry name" value="DNA gyrase subunit B"/>
    <property type="match status" value="1"/>
</dbReference>
<dbReference type="SUPFAM" id="SSF54211">
    <property type="entry name" value="Ribosomal protein S5 domain 2-like"/>
    <property type="match status" value="1"/>
</dbReference>
<dbReference type="InterPro" id="IPR002288">
    <property type="entry name" value="DNA_gyrase_B_C"/>
</dbReference>
<dbReference type="Proteomes" id="UP000199197">
    <property type="component" value="Unassembled WGS sequence"/>
</dbReference>
<dbReference type="InterPro" id="IPR036890">
    <property type="entry name" value="HATPase_C_sf"/>
</dbReference>
<dbReference type="GO" id="GO:0034335">
    <property type="term" value="F:DNA negative supercoiling activity"/>
    <property type="evidence" value="ECO:0007669"/>
    <property type="project" value="UniProtKB-ARBA"/>
</dbReference>
<dbReference type="PRINTS" id="PR01159">
    <property type="entry name" value="DNAGYRASEB"/>
</dbReference>
<dbReference type="Gene3D" id="3.30.230.10">
    <property type="match status" value="1"/>
</dbReference>
<feature type="region of interest" description="Disordered" evidence="11">
    <location>
        <begin position="1"/>
        <end position="55"/>
    </location>
</feature>
<feature type="compositionally biased region" description="Basic and acidic residues" evidence="11">
    <location>
        <begin position="10"/>
        <end position="43"/>
    </location>
</feature>
<feature type="site" description="Interaction with DNA" evidence="10">
    <location>
        <position position="500"/>
    </location>
</feature>
<dbReference type="OrthoDB" id="9802808at2"/>
<dbReference type="PROSITE" id="PS50206">
    <property type="entry name" value="RHODANESE_3"/>
    <property type="match status" value="1"/>
</dbReference>
<evidence type="ECO:0000313" key="15">
    <source>
        <dbReference type="Proteomes" id="UP000199197"/>
    </source>
</evidence>
<dbReference type="SMART" id="SM00387">
    <property type="entry name" value="HATPase_c"/>
    <property type="match status" value="1"/>
</dbReference>
<dbReference type="InterPro" id="IPR013760">
    <property type="entry name" value="Topo_IIA-like_dom_sf"/>
</dbReference>
<gene>
    <name evidence="10" type="primary">gyrB</name>
    <name evidence="14" type="ORF">JGI23_00257</name>
</gene>
<dbReference type="PRINTS" id="PR00418">
    <property type="entry name" value="TPI2FAMILY"/>
</dbReference>
<dbReference type="InterPro" id="IPR034160">
    <property type="entry name" value="TOPRIM_GyrB"/>
</dbReference>
<comment type="subunit">
    <text evidence="10">Heterotetramer, composed of two GyrA and two GyrB chains. In the heterotetramer, GyrA contains the active site tyrosine that forms a transient covalent intermediate with DNA, while GyrB binds cofactors and catalyzes ATP hydrolysis.</text>
</comment>
<keyword evidence="10" id="KW-0963">Cytoplasm</keyword>
<accession>A0A0P1MNK4</accession>
<keyword evidence="5 10" id="KW-0067">ATP-binding</keyword>
<dbReference type="PANTHER" id="PTHR45866">
    <property type="entry name" value="DNA GYRASE/TOPOISOMERASE SUBUNIT B"/>
    <property type="match status" value="1"/>
</dbReference>
<dbReference type="GO" id="GO:0005694">
    <property type="term" value="C:chromosome"/>
    <property type="evidence" value="ECO:0007669"/>
    <property type="project" value="InterPro"/>
</dbReference>
<dbReference type="SUPFAM" id="SSF56719">
    <property type="entry name" value="Type II DNA topoisomerase"/>
    <property type="match status" value="1"/>
</dbReference>
<dbReference type="InterPro" id="IPR013506">
    <property type="entry name" value="Topo_IIA_bsu_dom2"/>
</dbReference>
<evidence type="ECO:0000256" key="4">
    <source>
        <dbReference type="ARBA" id="ARBA00022741"/>
    </source>
</evidence>
<comment type="cofactor">
    <cofactor evidence="10">
        <name>Mg(2+)</name>
        <dbReference type="ChEBI" id="CHEBI:18420"/>
    </cofactor>
    <cofactor evidence="10">
        <name>Mn(2+)</name>
        <dbReference type="ChEBI" id="CHEBI:29035"/>
    </cofactor>
    <cofactor evidence="10">
        <name>Ca(2+)</name>
        <dbReference type="ChEBI" id="CHEBI:29108"/>
    </cofactor>
    <text evidence="10">Binds two Mg(2+) per subunit. The magnesium ions form salt bridges with both the protein and the DNA. Can also accept other divalent metal cations, such as Mn(2+) or Ca(2+).</text>
</comment>
<keyword evidence="7 10" id="KW-0799">Topoisomerase</keyword>
<dbReference type="Gene3D" id="3.40.50.670">
    <property type="match status" value="1"/>
</dbReference>
<comment type="subcellular location">
    <subcellularLocation>
        <location evidence="10">Cytoplasm</location>
    </subcellularLocation>
</comment>
<comment type="similarity">
    <text evidence="2 10">Belongs to the type II topoisomerase GyrB family.</text>
</comment>
<dbReference type="PROSITE" id="PS00177">
    <property type="entry name" value="TOPOISOMERASE_II"/>
    <property type="match status" value="1"/>
</dbReference>
<dbReference type="PANTHER" id="PTHR45866:SF1">
    <property type="entry name" value="DNA GYRASE SUBUNIT B, MITOCHONDRIAL"/>
    <property type="match status" value="1"/>
</dbReference>
<protein>
    <recommendedName>
        <fullName evidence="10">DNA gyrase subunit B</fullName>
        <ecNumber evidence="10">5.6.2.2</ecNumber>
    </recommendedName>
</protein>
<dbReference type="GO" id="GO:0003677">
    <property type="term" value="F:DNA binding"/>
    <property type="evidence" value="ECO:0007669"/>
    <property type="project" value="UniProtKB-KW"/>
</dbReference>
<feature type="domain" description="Toprim" evidence="13">
    <location>
        <begin position="466"/>
        <end position="581"/>
    </location>
</feature>
<dbReference type="FunFam" id="3.30.230.10:FF:000005">
    <property type="entry name" value="DNA gyrase subunit B"/>
    <property type="match status" value="1"/>
</dbReference>
<organism evidence="14 15">
    <name type="scientific">Candidatus Chryseopegocella kryptomonas</name>
    <dbReference type="NCBI Taxonomy" id="1633643"/>
    <lineage>
        <taxon>Bacteria</taxon>
        <taxon>Pseudomonadati</taxon>
        <taxon>Candidatus Kryptoniota</taxon>
        <taxon>Candidatus Chryseopegocella</taxon>
    </lineage>
</organism>
<dbReference type="RefSeq" id="WP_092347240.1">
    <property type="nucleotide sequence ID" value="NZ_CZVW01000002.1"/>
</dbReference>
<comment type="miscellaneous">
    <text evidence="10">Few gyrases are as efficient as E.coli at forming negative supercoils. Not all organisms have 2 type II topoisomerases; in organisms with a single type II topoisomerase this enzyme also has to decatenate newly replicated chromosomes.</text>
</comment>
<sequence length="686" mass="77117">MGKTKVAKKTSKEKEKVKSTSKVKKETKPEKESKKIEAEKIEKVQTTPSNGDGSDYTAEAIHVLKGLEAVRKRPAMYIGDVGVRGLHHLVYEVVDNSIDEALAGFCKNIEVTINKDGSISVLDDGRGIPVDIHPEEKKSALEVVMTVLHAGGKFDKRVYKVSGGLHGVGVSVVNALSEWLVAEVYRDGKIYRQKYERGVPVTPVEVVGTTDKRGTKITFLPDKLIFKNIKFDFERLAERMRELAFLNPDVTITLEDKRTGQKEVYHYEGGIVEFVKYVNSTKKPLHNDVIYITGEKEGVYVDVGIQYTDEYTDTILSYVNDINTIEGGTHVSGFKSALTRTLNTYAQKNNLLKSKIELTGDDFREGLTAIISVKVPEPQFEGQTKTKLGNSEVKSIVESIVADKLMEYLEQNPSTARKILEKCIRAAEAREAARKARELVRRKNALDSGGLPGKLADCSINDPELTEIFIVEGDSAGGSAKQARDRQFQAILPIKGKILNVEKARLHKILENQEIRAIVQALGTGIGDEDFDPNKVRYGKIILMCDADVDGSHIRTLLLTFFYRYMKELIEAGRVYIAQPPLYKIKKGKLEFYAYSDEERDEIIERLKQEKEQGEITITRFKGLGEMNPEQLWETTMNPEKRTLLQVTIENAAEADRIFSILMGSDVEPRKEFIEKNAKFVRNLDI</sequence>
<keyword evidence="6 10" id="KW-0460">Magnesium</keyword>
<dbReference type="NCBIfam" id="TIGR01059">
    <property type="entry name" value="gyrB"/>
    <property type="match status" value="1"/>
</dbReference>
<dbReference type="InterPro" id="IPR014721">
    <property type="entry name" value="Ribsml_uS5_D2-typ_fold_subgr"/>
</dbReference>
<feature type="domain" description="Rhodanese" evidence="12">
    <location>
        <begin position="260"/>
        <end position="283"/>
    </location>
</feature>
<dbReference type="SMART" id="SM00433">
    <property type="entry name" value="TOP2c"/>
    <property type="match status" value="1"/>
</dbReference>
<keyword evidence="4 10" id="KW-0547">Nucleotide-binding</keyword>
<dbReference type="PROSITE" id="PS50880">
    <property type="entry name" value="TOPRIM"/>
    <property type="match status" value="1"/>
</dbReference>
<evidence type="ECO:0000256" key="3">
    <source>
        <dbReference type="ARBA" id="ARBA00022723"/>
    </source>
</evidence>
<evidence type="ECO:0000256" key="11">
    <source>
        <dbReference type="SAM" id="MobiDB-lite"/>
    </source>
</evidence>
<evidence type="ECO:0000256" key="5">
    <source>
        <dbReference type="ARBA" id="ARBA00022840"/>
    </source>
</evidence>